<keyword evidence="2" id="KW-1185">Reference proteome</keyword>
<accession>A0ABX0IE62</accession>
<sequence>MEKESKIPNAFVWFSKLKLNKFIPWHFDTEIDFNSSINKQFKVECRNREVLTFGHRQDCDTFAGFEVINERIMENVLVFHPSFKSNIDGWNIVEIEYENFFEFIKNSVLEDMKEWIENDDINDYL</sequence>
<evidence type="ECO:0000313" key="1">
    <source>
        <dbReference type="EMBL" id="NHM05520.1"/>
    </source>
</evidence>
<reference evidence="1 2" key="1">
    <citation type="submission" date="2020-02" db="EMBL/GenBank/DDBJ databases">
        <authorList>
            <person name="Chen W.-M."/>
        </authorList>
    </citation>
    <scope>NUCLEOTIDE SEQUENCE [LARGE SCALE GENOMIC DNA]</scope>
    <source>
        <strain evidence="1 2">TWA-26</strain>
    </source>
</reference>
<dbReference type="Proteomes" id="UP000761423">
    <property type="component" value="Unassembled WGS sequence"/>
</dbReference>
<name>A0ABX0IE62_9FLAO</name>
<organism evidence="1 2">
    <name type="scientific">Flavobacterium celericrescens</name>
    <dbReference type="NCBI Taxonomy" id="2709780"/>
    <lineage>
        <taxon>Bacteria</taxon>
        <taxon>Pseudomonadati</taxon>
        <taxon>Bacteroidota</taxon>
        <taxon>Flavobacteriia</taxon>
        <taxon>Flavobacteriales</taxon>
        <taxon>Flavobacteriaceae</taxon>
        <taxon>Flavobacterium</taxon>
    </lineage>
</organism>
<dbReference type="EMBL" id="JAAJBV010000012">
    <property type="protein sequence ID" value="NHM05520.1"/>
    <property type="molecule type" value="Genomic_DNA"/>
</dbReference>
<dbReference type="RefSeq" id="WP_166237530.1">
    <property type="nucleotide sequence ID" value="NZ_JAAJBV010000012.1"/>
</dbReference>
<comment type="caution">
    <text evidence="1">The sequence shown here is derived from an EMBL/GenBank/DDBJ whole genome shotgun (WGS) entry which is preliminary data.</text>
</comment>
<proteinExistence type="predicted"/>
<protein>
    <submittedName>
        <fullName evidence="1">Uncharacterized protein</fullName>
    </submittedName>
</protein>
<evidence type="ECO:0000313" key="2">
    <source>
        <dbReference type="Proteomes" id="UP000761423"/>
    </source>
</evidence>
<gene>
    <name evidence="1" type="ORF">G4L40_12485</name>
</gene>